<comment type="caution">
    <text evidence="1">The sequence shown here is derived from an EMBL/GenBank/DDBJ whole genome shotgun (WGS) entry which is preliminary data.</text>
</comment>
<evidence type="ECO:0000313" key="1">
    <source>
        <dbReference type="EMBL" id="CAD8096228.1"/>
    </source>
</evidence>
<sequence>MKKLSLLYIEQLLNQNQKTSLLTILKNNPHKLAVLISSIKIRIRTPLINNIQDIILKNNKNLNYQISFSNIQGYQKIQCYKCIIIIVQNEVKQPDSSRRTSKKNYAFQLKNLLVKLNHLFLTSIKIRSISNHFKNPYLSYLTLYFSISQNQFKDQSKYQIYLWRQQQIKTIRQVAQKKQQDKRQLLSSQKYKEIFNKDLKGMLLKMISSMKKNNNFSLSIQQTIQQQLQKPQLPQNAITVLKHQLDQLSEFEKKEIIDYQTIYYLSSIKIRFFSKKLMKINNIITDQIIANIFQLLNLVEITFLKKIKLLIDKKCQKNKAMEVFGNVFKVHDHKNKQNTTLKIKKKQKKILQSSSH</sequence>
<dbReference type="Proteomes" id="UP000692954">
    <property type="component" value="Unassembled WGS sequence"/>
</dbReference>
<dbReference type="EMBL" id="CAJJDN010000066">
    <property type="protein sequence ID" value="CAD8096228.1"/>
    <property type="molecule type" value="Genomic_DNA"/>
</dbReference>
<organism evidence="1 2">
    <name type="scientific">Paramecium sonneborni</name>
    <dbReference type="NCBI Taxonomy" id="65129"/>
    <lineage>
        <taxon>Eukaryota</taxon>
        <taxon>Sar</taxon>
        <taxon>Alveolata</taxon>
        <taxon>Ciliophora</taxon>
        <taxon>Intramacronucleata</taxon>
        <taxon>Oligohymenophorea</taxon>
        <taxon>Peniculida</taxon>
        <taxon>Parameciidae</taxon>
        <taxon>Paramecium</taxon>
    </lineage>
</organism>
<proteinExistence type="predicted"/>
<keyword evidence="2" id="KW-1185">Reference proteome</keyword>
<name>A0A8S1NU87_9CILI</name>
<evidence type="ECO:0000313" key="2">
    <source>
        <dbReference type="Proteomes" id="UP000692954"/>
    </source>
</evidence>
<accession>A0A8S1NU87</accession>
<gene>
    <name evidence="1" type="ORF">PSON_ATCC_30995.1.T0660049</name>
</gene>
<dbReference type="AlphaFoldDB" id="A0A8S1NU87"/>
<protein>
    <submittedName>
        <fullName evidence="1">Uncharacterized protein</fullName>
    </submittedName>
</protein>
<reference evidence="1" key="1">
    <citation type="submission" date="2021-01" db="EMBL/GenBank/DDBJ databases">
        <authorList>
            <consortium name="Genoscope - CEA"/>
            <person name="William W."/>
        </authorList>
    </citation>
    <scope>NUCLEOTIDE SEQUENCE</scope>
</reference>